<name>A0ABQ8G1C6_9PEZI</name>
<evidence type="ECO:0000313" key="2">
    <source>
        <dbReference type="EMBL" id="KAH7042063.1"/>
    </source>
</evidence>
<feature type="compositionally biased region" description="Low complexity" evidence="1">
    <location>
        <begin position="111"/>
        <end position="133"/>
    </location>
</feature>
<proteinExistence type="predicted"/>
<evidence type="ECO:0000256" key="1">
    <source>
        <dbReference type="SAM" id="MobiDB-lite"/>
    </source>
</evidence>
<feature type="region of interest" description="Disordered" evidence="1">
    <location>
        <begin position="86"/>
        <end position="135"/>
    </location>
</feature>
<accession>A0ABQ8G1C6</accession>
<reference evidence="2 3" key="1">
    <citation type="journal article" date="2021" name="Nat. Commun.">
        <title>Genetic determinants of endophytism in the Arabidopsis root mycobiome.</title>
        <authorList>
            <person name="Mesny F."/>
            <person name="Miyauchi S."/>
            <person name="Thiergart T."/>
            <person name="Pickel B."/>
            <person name="Atanasova L."/>
            <person name="Karlsson M."/>
            <person name="Huettel B."/>
            <person name="Barry K.W."/>
            <person name="Haridas S."/>
            <person name="Chen C."/>
            <person name="Bauer D."/>
            <person name="Andreopoulos W."/>
            <person name="Pangilinan J."/>
            <person name="LaButti K."/>
            <person name="Riley R."/>
            <person name="Lipzen A."/>
            <person name="Clum A."/>
            <person name="Drula E."/>
            <person name="Henrissat B."/>
            <person name="Kohler A."/>
            <person name="Grigoriev I.V."/>
            <person name="Martin F.M."/>
            <person name="Hacquard S."/>
        </authorList>
    </citation>
    <scope>NUCLEOTIDE SEQUENCE [LARGE SCALE GENOMIC DNA]</scope>
    <source>
        <strain evidence="2 3">MPI-SDFR-AT-0080</strain>
    </source>
</reference>
<gene>
    <name evidence="2" type="ORF">B0J12DRAFT_213311</name>
</gene>
<sequence length="160" mass="17523">MPALISRTHAWNEWQMLQPSDRIGRCHASTADGHDRGLCRGPYWRCLCQAGHLAVAGLLCPWLQVGILKTSWWFGDSRSRLATEEASFGRSSVRDHRHEVDRKPSSRQALAAAGRRSGVHSGSRSQSAAGAGRNMATIRASSTWIRGSGGRTRMDARVTG</sequence>
<evidence type="ECO:0000313" key="3">
    <source>
        <dbReference type="Proteomes" id="UP000774617"/>
    </source>
</evidence>
<organism evidence="2 3">
    <name type="scientific">Macrophomina phaseolina</name>
    <dbReference type="NCBI Taxonomy" id="35725"/>
    <lineage>
        <taxon>Eukaryota</taxon>
        <taxon>Fungi</taxon>
        <taxon>Dikarya</taxon>
        <taxon>Ascomycota</taxon>
        <taxon>Pezizomycotina</taxon>
        <taxon>Dothideomycetes</taxon>
        <taxon>Dothideomycetes incertae sedis</taxon>
        <taxon>Botryosphaeriales</taxon>
        <taxon>Botryosphaeriaceae</taxon>
        <taxon>Macrophomina</taxon>
    </lineage>
</organism>
<protein>
    <submittedName>
        <fullName evidence="2">Uncharacterized protein</fullName>
    </submittedName>
</protein>
<dbReference type="Proteomes" id="UP000774617">
    <property type="component" value="Unassembled WGS sequence"/>
</dbReference>
<dbReference type="EMBL" id="JAGTJR010000027">
    <property type="protein sequence ID" value="KAH7042063.1"/>
    <property type="molecule type" value="Genomic_DNA"/>
</dbReference>
<keyword evidence="3" id="KW-1185">Reference proteome</keyword>
<feature type="compositionally biased region" description="Basic and acidic residues" evidence="1">
    <location>
        <begin position="92"/>
        <end position="104"/>
    </location>
</feature>
<feature type="region of interest" description="Disordered" evidence="1">
    <location>
        <begin position="141"/>
        <end position="160"/>
    </location>
</feature>
<comment type="caution">
    <text evidence="2">The sequence shown here is derived from an EMBL/GenBank/DDBJ whole genome shotgun (WGS) entry which is preliminary data.</text>
</comment>